<feature type="compositionally biased region" description="Basic and acidic residues" evidence="2">
    <location>
        <begin position="20"/>
        <end position="32"/>
    </location>
</feature>
<feature type="region of interest" description="Disordered" evidence="2">
    <location>
        <begin position="112"/>
        <end position="133"/>
    </location>
</feature>
<keyword evidence="4" id="KW-1185">Reference proteome</keyword>
<evidence type="ECO:0000313" key="3">
    <source>
        <dbReference type="EMBL" id="NWF45363.1"/>
    </source>
</evidence>
<dbReference type="RefSeq" id="WP_177135211.1">
    <property type="nucleotide sequence ID" value="NZ_VYGV01000006.1"/>
</dbReference>
<evidence type="ECO:0000256" key="2">
    <source>
        <dbReference type="SAM" id="MobiDB-lite"/>
    </source>
</evidence>
<comment type="caution">
    <text evidence="3">The sequence shown here is derived from an EMBL/GenBank/DDBJ whole genome shotgun (WGS) entry which is preliminary data.</text>
</comment>
<organism evidence="3 4">
    <name type="scientific">Hydrogenophaga aromaticivorans</name>
    <dbReference type="NCBI Taxonomy" id="2610898"/>
    <lineage>
        <taxon>Bacteria</taxon>
        <taxon>Pseudomonadati</taxon>
        <taxon>Pseudomonadota</taxon>
        <taxon>Betaproteobacteria</taxon>
        <taxon>Burkholderiales</taxon>
        <taxon>Comamonadaceae</taxon>
        <taxon>Hydrogenophaga</taxon>
    </lineage>
</organism>
<reference evidence="3 4" key="1">
    <citation type="submission" date="2019-09" db="EMBL/GenBank/DDBJ databases">
        <title>Hydrogenophaga aromatica sp. nov., isolated from a para-xylene-degrading enrichment culture.</title>
        <authorList>
            <person name="Tancsics A."/>
            <person name="Banerjee S."/>
        </authorList>
    </citation>
    <scope>NUCLEOTIDE SEQUENCE [LARGE SCALE GENOMIC DNA]</scope>
    <source>
        <strain evidence="3 4">D2P1</strain>
    </source>
</reference>
<dbReference type="Proteomes" id="UP000545507">
    <property type="component" value="Unassembled WGS sequence"/>
</dbReference>
<evidence type="ECO:0000313" key="4">
    <source>
        <dbReference type="Proteomes" id="UP000545507"/>
    </source>
</evidence>
<dbReference type="EMBL" id="VYGV01000006">
    <property type="protein sequence ID" value="NWF45363.1"/>
    <property type="molecule type" value="Genomic_DNA"/>
</dbReference>
<keyword evidence="1" id="KW-0175">Coiled coil</keyword>
<feature type="coiled-coil region" evidence="1">
    <location>
        <begin position="370"/>
        <end position="404"/>
    </location>
</feature>
<name>A0A7Y8GWN0_9BURK</name>
<dbReference type="AlphaFoldDB" id="A0A7Y8GWN0"/>
<proteinExistence type="predicted"/>
<sequence length="538" mass="57971">MGAALLSGLANMGTTGLKAYNDEVDKKRRQEKEDADIAWQNEQRDAIRAERAQKQQLKTSLAAAARPAQVDAGYQVTDAAGSNAFTKDADAAAVMGDMVADQRPSLASATRVQDTAYRDPKQAQAAEQQYNSTPATLGRMSTAAMPIDAERGLKLADSASTAAKTQKALKDEEIAQVNELFNRQILTIASSGPDWSARAAEALTKSNAPGLQGMQVDPALSQDGKTVSFKVVLPSGETKIVGSYENTERGAEQWVRDSSRVDFKTKIGWLNENMKHERELEKIAARNKGDKAPSGWQWNADRTAQTFIPGGPADPANRKNGDNTMLRVTVSGQRDSAAAAVRDQRKVIADLESKIAEDRDLRFAVRDGAKSEHYGRLQEIQRQIKEAQQELQTSSARVKEFDAALDEMSRDAIGNRGGKPSLSTASSGQSPSARPSGRMSLASTSAESDRAAILNAELKKARDAYARNPSDSRAANDIKALESEIIRLPKSSAAVGLSSAQQPARQAAPVKVTTKAERDALPAGTQYIDPNGQIFMKK</sequence>
<feature type="region of interest" description="Disordered" evidence="2">
    <location>
        <begin position="17"/>
        <end position="40"/>
    </location>
</feature>
<feature type="region of interest" description="Disordered" evidence="2">
    <location>
        <begin position="411"/>
        <end position="446"/>
    </location>
</feature>
<feature type="compositionally biased region" description="Polar residues" evidence="2">
    <location>
        <begin position="421"/>
        <end position="433"/>
    </location>
</feature>
<gene>
    <name evidence="3" type="ORF">F3K02_08895</name>
</gene>
<accession>A0A7Y8GWN0</accession>
<evidence type="ECO:0000256" key="1">
    <source>
        <dbReference type="SAM" id="Coils"/>
    </source>
</evidence>
<protein>
    <submittedName>
        <fullName evidence="3">Uncharacterized protein</fullName>
    </submittedName>
</protein>